<feature type="compositionally biased region" description="Basic and acidic residues" evidence="1">
    <location>
        <begin position="128"/>
        <end position="141"/>
    </location>
</feature>
<evidence type="ECO:0000313" key="3">
    <source>
        <dbReference type="Proteomes" id="UP000290572"/>
    </source>
</evidence>
<feature type="region of interest" description="Disordered" evidence="1">
    <location>
        <begin position="95"/>
        <end position="177"/>
    </location>
</feature>
<name>A0A498MAU1_LABRO</name>
<sequence>MSPFWKRERKTEVILKAADLKCSVSPPGAVTARLRWRKQHPPQEDMERNLLPVPLMSLTDGSYDAPQPYFEDKFKIRKYTTEHICKTNMVREQRTEAVSGAPADTAAAPANVRTEAQTHQSGNTRENPCGERDRRSADRCITKSADAPGPKHYGNKAHHCQEPSGAALNRTGHGPAP</sequence>
<evidence type="ECO:0000256" key="1">
    <source>
        <dbReference type="SAM" id="MobiDB-lite"/>
    </source>
</evidence>
<reference evidence="2 3" key="1">
    <citation type="submission" date="2018-03" db="EMBL/GenBank/DDBJ databases">
        <title>Draft genome sequence of Rohu Carp (Labeo rohita).</title>
        <authorList>
            <person name="Das P."/>
            <person name="Kushwaha B."/>
            <person name="Joshi C.G."/>
            <person name="Kumar D."/>
            <person name="Nagpure N.S."/>
            <person name="Sahoo L."/>
            <person name="Das S.P."/>
            <person name="Bit A."/>
            <person name="Patnaik S."/>
            <person name="Meher P.K."/>
            <person name="Jayasankar P."/>
            <person name="Koringa P.G."/>
            <person name="Patel N.V."/>
            <person name="Hinsu A.T."/>
            <person name="Kumar R."/>
            <person name="Pandey M."/>
            <person name="Agarwal S."/>
            <person name="Srivastava S."/>
            <person name="Singh M."/>
            <person name="Iquebal M.A."/>
            <person name="Jaiswal S."/>
            <person name="Angadi U.B."/>
            <person name="Kumar N."/>
            <person name="Raza M."/>
            <person name="Shah T.M."/>
            <person name="Rai A."/>
            <person name="Jena J.K."/>
        </authorList>
    </citation>
    <scope>NUCLEOTIDE SEQUENCE [LARGE SCALE GENOMIC DNA]</scope>
    <source>
        <strain evidence="2">DASCIFA01</strain>
        <tissue evidence="2">Testis</tissue>
    </source>
</reference>
<protein>
    <submittedName>
        <fullName evidence="2">Uncharacterized protein</fullName>
    </submittedName>
</protein>
<dbReference type="Proteomes" id="UP000290572">
    <property type="component" value="Unassembled WGS sequence"/>
</dbReference>
<organism evidence="2 3">
    <name type="scientific">Labeo rohita</name>
    <name type="common">Indian major carp</name>
    <name type="synonym">Cyprinus rohita</name>
    <dbReference type="NCBI Taxonomy" id="84645"/>
    <lineage>
        <taxon>Eukaryota</taxon>
        <taxon>Metazoa</taxon>
        <taxon>Chordata</taxon>
        <taxon>Craniata</taxon>
        <taxon>Vertebrata</taxon>
        <taxon>Euteleostomi</taxon>
        <taxon>Actinopterygii</taxon>
        <taxon>Neopterygii</taxon>
        <taxon>Teleostei</taxon>
        <taxon>Ostariophysi</taxon>
        <taxon>Cypriniformes</taxon>
        <taxon>Cyprinidae</taxon>
        <taxon>Labeoninae</taxon>
        <taxon>Labeonini</taxon>
        <taxon>Labeo</taxon>
    </lineage>
</organism>
<proteinExistence type="predicted"/>
<comment type="caution">
    <text evidence="2">The sequence shown here is derived from an EMBL/GenBank/DDBJ whole genome shotgun (WGS) entry which is preliminary data.</text>
</comment>
<accession>A0A498MAU1</accession>
<gene>
    <name evidence="2" type="ORF">ROHU_008382</name>
</gene>
<evidence type="ECO:0000313" key="2">
    <source>
        <dbReference type="EMBL" id="RXN16374.1"/>
    </source>
</evidence>
<feature type="compositionally biased region" description="Polar residues" evidence="1">
    <location>
        <begin position="114"/>
        <end position="126"/>
    </location>
</feature>
<feature type="compositionally biased region" description="Low complexity" evidence="1">
    <location>
        <begin position="101"/>
        <end position="110"/>
    </location>
</feature>
<keyword evidence="3" id="KW-1185">Reference proteome</keyword>
<dbReference type="EMBL" id="QBIY01012792">
    <property type="protein sequence ID" value="RXN16374.1"/>
    <property type="molecule type" value="Genomic_DNA"/>
</dbReference>
<dbReference type="AlphaFoldDB" id="A0A498MAU1"/>